<dbReference type="AlphaFoldDB" id="A0A0A9AML2"/>
<protein>
    <submittedName>
        <fullName evidence="2">Uncharacterized protein</fullName>
    </submittedName>
</protein>
<dbReference type="EMBL" id="GBRH01244931">
    <property type="protein sequence ID" value="JAD52964.1"/>
    <property type="molecule type" value="Transcribed_RNA"/>
</dbReference>
<evidence type="ECO:0000313" key="2">
    <source>
        <dbReference type="EMBL" id="JAD52964.1"/>
    </source>
</evidence>
<reference evidence="2" key="1">
    <citation type="submission" date="2014-09" db="EMBL/GenBank/DDBJ databases">
        <authorList>
            <person name="Magalhaes I.L.F."/>
            <person name="Oliveira U."/>
            <person name="Santos F.R."/>
            <person name="Vidigal T.H.D.A."/>
            <person name="Brescovit A.D."/>
            <person name="Santos A.J."/>
        </authorList>
    </citation>
    <scope>NUCLEOTIDE SEQUENCE</scope>
    <source>
        <tissue evidence="2">Shoot tissue taken approximately 20 cm above the soil surface</tissue>
    </source>
</reference>
<keyword evidence="1" id="KW-0812">Transmembrane</keyword>
<keyword evidence="1" id="KW-0472">Membrane</keyword>
<proteinExistence type="predicted"/>
<accession>A0A0A9AML2</accession>
<feature type="transmembrane region" description="Helical" evidence="1">
    <location>
        <begin position="6"/>
        <end position="29"/>
    </location>
</feature>
<keyword evidence="1" id="KW-1133">Transmembrane helix</keyword>
<evidence type="ECO:0000256" key="1">
    <source>
        <dbReference type="SAM" id="Phobius"/>
    </source>
</evidence>
<sequence length="47" mass="5108">MEHKGSVMVVCGYVQLILVQSCSVAHYLLSILIAESYIHLIGFGGNN</sequence>
<name>A0A0A9AML2_ARUDO</name>
<reference evidence="2" key="2">
    <citation type="journal article" date="2015" name="Data Brief">
        <title>Shoot transcriptome of the giant reed, Arundo donax.</title>
        <authorList>
            <person name="Barrero R.A."/>
            <person name="Guerrero F.D."/>
            <person name="Moolhuijzen P."/>
            <person name="Goolsby J.A."/>
            <person name="Tidwell J."/>
            <person name="Bellgard S.E."/>
            <person name="Bellgard M.I."/>
        </authorList>
    </citation>
    <scope>NUCLEOTIDE SEQUENCE</scope>
    <source>
        <tissue evidence="2">Shoot tissue taken approximately 20 cm above the soil surface</tissue>
    </source>
</reference>
<organism evidence="2">
    <name type="scientific">Arundo donax</name>
    <name type="common">Giant reed</name>
    <name type="synonym">Donax arundinaceus</name>
    <dbReference type="NCBI Taxonomy" id="35708"/>
    <lineage>
        <taxon>Eukaryota</taxon>
        <taxon>Viridiplantae</taxon>
        <taxon>Streptophyta</taxon>
        <taxon>Embryophyta</taxon>
        <taxon>Tracheophyta</taxon>
        <taxon>Spermatophyta</taxon>
        <taxon>Magnoliopsida</taxon>
        <taxon>Liliopsida</taxon>
        <taxon>Poales</taxon>
        <taxon>Poaceae</taxon>
        <taxon>PACMAD clade</taxon>
        <taxon>Arundinoideae</taxon>
        <taxon>Arundineae</taxon>
        <taxon>Arundo</taxon>
    </lineage>
</organism>
<dbReference type="PROSITE" id="PS51257">
    <property type="entry name" value="PROKAR_LIPOPROTEIN"/>
    <property type="match status" value="1"/>
</dbReference>